<evidence type="ECO:0000313" key="1">
    <source>
        <dbReference type="EMBL" id="OMO49960.1"/>
    </source>
</evidence>
<comment type="caution">
    <text evidence="1">The sequence shown here is derived from an EMBL/GenBank/DDBJ whole genome shotgun (WGS) entry which is preliminary data.</text>
</comment>
<keyword evidence="2" id="KW-1185">Reference proteome</keyword>
<dbReference type="EMBL" id="AWWV01016325">
    <property type="protein sequence ID" value="OMO49960.1"/>
    <property type="molecule type" value="Genomic_DNA"/>
</dbReference>
<protein>
    <submittedName>
        <fullName evidence="1">Uncharacterized protein</fullName>
    </submittedName>
</protein>
<gene>
    <name evidence="1" type="ORF">CCACVL1_30735</name>
</gene>
<dbReference type="Gramene" id="OMO49960">
    <property type="protein sequence ID" value="OMO49960"/>
    <property type="gene ID" value="CCACVL1_30735"/>
</dbReference>
<organism evidence="1 2">
    <name type="scientific">Corchorus capsularis</name>
    <name type="common">Jute</name>
    <dbReference type="NCBI Taxonomy" id="210143"/>
    <lineage>
        <taxon>Eukaryota</taxon>
        <taxon>Viridiplantae</taxon>
        <taxon>Streptophyta</taxon>
        <taxon>Embryophyta</taxon>
        <taxon>Tracheophyta</taxon>
        <taxon>Spermatophyta</taxon>
        <taxon>Magnoliopsida</taxon>
        <taxon>eudicotyledons</taxon>
        <taxon>Gunneridae</taxon>
        <taxon>Pentapetalae</taxon>
        <taxon>rosids</taxon>
        <taxon>malvids</taxon>
        <taxon>Malvales</taxon>
        <taxon>Malvaceae</taxon>
        <taxon>Grewioideae</taxon>
        <taxon>Apeibeae</taxon>
        <taxon>Corchorus</taxon>
    </lineage>
</organism>
<feature type="non-terminal residue" evidence="1">
    <location>
        <position position="1"/>
    </location>
</feature>
<proteinExistence type="predicted"/>
<dbReference type="Proteomes" id="UP000188268">
    <property type="component" value="Unassembled WGS sequence"/>
</dbReference>
<sequence>VRFTLGFHPVGIKMLRLPWGHRARRQGLKNPHCLVY</sequence>
<accession>A0A1R3FW45</accession>
<dbReference type="AlphaFoldDB" id="A0A1R3FW45"/>
<name>A0A1R3FW45_COCAP</name>
<reference evidence="1 2" key="1">
    <citation type="submission" date="2013-09" db="EMBL/GenBank/DDBJ databases">
        <title>Corchorus capsularis genome sequencing.</title>
        <authorList>
            <person name="Alam M."/>
            <person name="Haque M.S."/>
            <person name="Islam M.S."/>
            <person name="Emdad E.M."/>
            <person name="Islam M.M."/>
            <person name="Ahmed B."/>
            <person name="Halim A."/>
            <person name="Hossen Q.M.M."/>
            <person name="Hossain M.Z."/>
            <person name="Ahmed R."/>
            <person name="Khan M.M."/>
            <person name="Islam R."/>
            <person name="Rashid M.M."/>
            <person name="Khan S.A."/>
            <person name="Rahman M.S."/>
            <person name="Alam M."/>
        </authorList>
    </citation>
    <scope>NUCLEOTIDE SEQUENCE [LARGE SCALE GENOMIC DNA]</scope>
    <source>
        <strain evidence="2">cv. CVL-1</strain>
        <tissue evidence="1">Whole seedling</tissue>
    </source>
</reference>
<evidence type="ECO:0000313" key="2">
    <source>
        <dbReference type="Proteomes" id="UP000188268"/>
    </source>
</evidence>